<organism evidence="4 5">
    <name type="scientific">Eubacterium ramulus</name>
    <dbReference type="NCBI Taxonomy" id="39490"/>
    <lineage>
        <taxon>Bacteria</taxon>
        <taxon>Bacillati</taxon>
        <taxon>Bacillota</taxon>
        <taxon>Clostridia</taxon>
        <taxon>Eubacteriales</taxon>
        <taxon>Eubacteriaceae</taxon>
        <taxon>Eubacterium</taxon>
    </lineage>
</organism>
<evidence type="ECO:0000313" key="5">
    <source>
        <dbReference type="Proteomes" id="UP000245288"/>
    </source>
</evidence>
<dbReference type="Gene3D" id="3.40.1190.20">
    <property type="match status" value="1"/>
</dbReference>
<keyword evidence="5" id="KW-1185">Reference proteome</keyword>
<dbReference type="RefSeq" id="WP_109214630.1">
    <property type="nucleotide sequence ID" value="NZ_JRFU01000016.1"/>
</dbReference>
<dbReference type="Proteomes" id="UP000245288">
    <property type="component" value="Unassembled WGS sequence"/>
</dbReference>
<dbReference type="PANTHER" id="PTHR10584">
    <property type="entry name" value="SUGAR KINASE"/>
    <property type="match status" value="1"/>
</dbReference>
<dbReference type="InterPro" id="IPR011611">
    <property type="entry name" value="PfkB_dom"/>
</dbReference>
<comment type="caution">
    <text evidence="4">The sequence shown here is derived from an EMBL/GenBank/DDBJ whole genome shotgun (WGS) entry which is preliminary data.</text>
</comment>
<dbReference type="EMBL" id="JRFU01000016">
    <property type="protein sequence ID" value="PWE87768.1"/>
    <property type="molecule type" value="Genomic_DNA"/>
</dbReference>
<feature type="non-terminal residue" evidence="4">
    <location>
        <position position="223"/>
    </location>
</feature>
<dbReference type="SUPFAM" id="SSF53613">
    <property type="entry name" value="Ribokinase-like"/>
    <property type="match status" value="1"/>
</dbReference>
<evidence type="ECO:0000256" key="2">
    <source>
        <dbReference type="ARBA" id="ARBA00022777"/>
    </source>
</evidence>
<dbReference type="GO" id="GO:0016301">
    <property type="term" value="F:kinase activity"/>
    <property type="evidence" value="ECO:0007669"/>
    <property type="project" value="UniProtKB-KW"/>
</dbReference>
<reference evidence="4 5" key="1">
    <citation type="submission" date="2014-09" db="EMBL/GenBank/DDBJ databases">
        <title>Butyrate-producing bacteria isolated from human gut.</title>
        <authorList>
            <person name="Zhang Q."/>
            <person name="Zhao L."/>
        </authorList>
    </citation>
    <scope>NUCLEOTIDE SEQUENCE [LARGE SCALE GENOMIC DNA]</scope>
    <source>
        <strain evidence="4 5">21</strain>
    </source>
</reference>
<gene>
    <name evidence="4" type="ORF">LG34_01995</name>
</gene>
<evidence type="ECO:0000256" key="1">
    <source>
        <dbReference type="ARBA" id="ARBA00022679"/>
    </source>
</evidence>
<keyword evidence="2 4" id="KW-0418">Kinase</keyword>
<dbReference type="OrthoDB" id="9788681at2"/>
<dbReference type="Pfam" id="PF00294">
    <property type="entry name" value="PfkB"/>
    <property type="match status" value="1"/>
</dbReference>
<proteinExistence type="predicted"/>
<name>A0A2V1JYX5_EUBRA</name>
<dbReference type="PANTHER" id="PTHR10584:SF166">
    <property type="entry name" value="RIBOKINASE"/>
    <property type="match status" value="1"/>
</dbReference>
<evidence type="ECO:0000259" key="3">
    <source>
        <dbReference type="Pfam" id="PF00294"/>
    </source>
</evidence>
<dbReference type="InterPro" id="IPR029056">
    <property type="entry name" value="Ribokinase-like"/>
</dbReference>
<evidence type="ECO:0000313" key="4">
    <source>
        <dbReference type="EMBL" id="PWE87768.1"/>
    </source>
</evidence>
<sequence>MGIVVIGDVFIDIKGFSTSTYIPYGRNLGTIEQIHGGVGRNVAEDIANVELEPIFIGAVDDDSIGEDVIQKLNRHKVDTRYMKKVKNGMGTWLAVFDHKGDVVASVSKRPDHKPMSEILDEHGDEIFKNADSIAIEIDMDQDVTKKTFAYAEKYNKKVYALVSNMSIAIERRDFIRKTGCFVCNQQEAGILFSEDYENITPEELCAILQDRIRSAKIPQMVVT</sequence>
<dbReference type="AlphaFoldDB" id="A0A2V1JYX5"/>
<accession>A0A2V1JYX5</accession>
<keyword evidence="1" id="KW-0808">Transferase</keyword>
<feature type="domain" description="Carbohydrate kinase PfkB" evidence="3">
    <location>
        <begin position="3"/>
        <end position="210"/>
    </location>
</feature>
<protein>
    <submittedName>
        <fullName evidence="4">Kinase</fullName>
    </submittedName>
</protein>